<gene>
    <name evidence="7" type="ORF">GSI_15182</name>
</gene>
<dbReference type="Pfam" id="PF00172">
    <property type="entry name" value="Zn_clus"/>
    <property type="match status" value="1"/>
</dbReference>
<dbReference type="GO" id="GO:0003677">
    <property type="term" value="F:DNA binding"/>
    <property type="evidence" value="ECO:0007669"/>
    <property type="project" value="UniProtKB-KW"/>
</dbReference>
<protein>
    <submittedName>
        <fullName evidence="7">Transcription factor</fullName>
    </submittedName>
</protein>
<dbReference type="GO" id="GO:0000981">
    <property type="term" value="F:DNA-binding transcription factor activity, RNA polymerase II-specific"/>
    <property type="evidence" value="ECO:0007669"/>
    <property type="project" value="InterPro"/>
</dbReference>
<feature type="region of interest" description="Disordered" evidence="5">
    <location>
        <begin position="303"/>
        <end position="360"/>
    </location>
</feature>
<evidence type="ECO:0000256" key="5">
    <source>
        <dbReference type="SAM" id="MobiDB-lite"/>
    </source>
</evidence>
<dbReference type="OrthoDB" id="39175at2759"/>
<evidence type="ECO:0000256" key="1">
    <source>
        <dbReference type="ARBA" id="ARBA00023015"/>
    </source>
</evidence>
<keyword evidence="4" id="KW-0539">Nucleus</keyword>
<keyword evidence="1" id="KW-0805">Transcription regulation</keyword>
<dbReference type="PROSITE" id="PS50048">
    <property type="entry name" value="ZN2_CY6_FUNGAL_2"/>
    <property type="match status" value="1"/>
</dbReference>
<dbReference type="CDD" id="cd00067">
    <property type="entry name" value="GAL4"/>
    <property type="match status" value="1"/>
</dbReference>
<feature type="compositionally biased region" description="Low complexity" evidence="5">
    <location>
        <begin position="277"/>
        <end position="291"/>
    </location>
</feature>
<organism evidence="7 8">
    <name type="scientific">Ganoderma sinense ZZ0214-1</name>
    <dbReference type="NCBI Taxonomy" id="1077348"/>
    <lineage>
        <taxon>Eukaryota</taxon>
        <taxon>Fungi</taxon>
        <taxon>Dikarya</taxon>
        <taxon>Basidiomycota</taxon>
        <taxon>Agaricomycotina</taxon>
        <taxon>Agaricomycetes</taxon>
        <taxon>Polyporales</taxon>
        <taxon>Polyporaceae</taxon>
        <taxon>Ganoderma</taxon>
    </lineage>
</organism>
<evidence type="ECO:0000259" key="6">
    <source>
        <dbReference type="PROSITE" id="PS50048"/>
    </source>
</evidence>
<accession>A0A2G8RLW0</accession>
<dbReference type="InterPro" id="IPR036864">
    <property type="entry name" value="Zn2-C6_fun-type_DNA-bd_sf"/>
</dbReference>
<dbReference type="AlphaFoldDB" id="A0A2G8RLW0"/>
<dbReference type="STRING" id="1077348.A0A2G8RLW0"/>
<comment type="caution">
    <text evidence="7">The sequence shown here is derived from an EMBL/GenBank/DDBJ whole genome shotgun (WGS) entry which is preliminary data.</text>
</comment>
<feature type="compositionally biased region" description="Pro residues" evidence="5">
    <location>
        <begin position="61"/>
        <end position="70"/>
    </location>
</feature>
<evidence type="ECO:0000313" key="7">
    <source>
        <dbReference type="EMBL" id="PIL22493.1"/>
    </source>
</evidence>
<sequence>MGPSTPSAGPSQPNTAHSSPEAPYPTVSQPIDIPWRRSGDGTYAPLRTASISSRAAERGPTPGPSAPRPEFPADRRSATTSHDSEASYYKGKSKAARRTESERPASVLGRKRRRRRGEREKDPGGSSENSEYAYAPKSKKTLIACHFCRARKLRCDGQKPACANCLRRGNACTYEPEPRRRGPAKKKPEGKDDDKDDDEPHDKAKDKEKEKAKRVGRRGRASASGARARRARHGSARPAEDANEMSASPSLGQGTSSSFPYTRSAFEPRLSEPMPSYPGQSYRPPSPSSSYGAVPVAFRFLSVRPGPSRGAASAPESGQSSTASAPESTQSSVSNASAPESMQSSTASSVPDSEDGVYEDMDYFDYEEFYGHASPRGRRSQ</sequence>
<feature type="compositionally biased region" description="Polar residues" evidence="5">
    <location>
        <begin position="1"/>
        <end position="18"/>
    </location>
</feature>
<feature type="domain" description="Zn(2)-C6 fungal-type" evidence="6">
    <location>
        <begin position="144"/>
        <end position="174"/>
    </location>
</feature>
<dbReference type="GO" id="GO:0008270">
    <property type="term" value="F:zinc ion binding"/>
    <property type="evidence" value="ECO:0007669"/>
    <property type="project" value="InterPro"/>
</dbReference>
<dbReference type="InterPro" id="IPR050675">
    <property type="entry name" value="OAF3"/>
</dbReference>
<evidence type="ECO:0000256" key="4">
    <source>
        <dbReference type="ARBA" id="ARBA00023242"/>
    </source>
</evidence>
<keyword evidence="2" id="KW-0238">DNA-binding</keyword>
<reference evidence="7 8" key="1">
    <citation type="journal article" date="2015" name="Sci. Rep.">
        <title>Chromosome-level genome map provides insights into diverse defense mechanisms in the medicinal fungus Ganoderma sinense.</title>
        <authorList>
            <person name="Zhu Y."/>
            <person name="Xu J."/>
            <person name="Sun C."/>
            <person name="Zhou S."/>
            <person name="Xu H."/>
            <person name="Nelson D.R."/>
            <person name="Qian J."/>
            <person name="Song J."/>
            <person name="Luo H."/>
            <person name="Xiang L."/>
            <person name="Li Y."/>
            <person name="Xu Z."/>
            <person name="Ji A."/>
            <person name="Wang L."/>
            <person name="Lu S."/>
            <person name="Hayward A."/>
            <person name="Sun W."/>
            <person name="Li X."/>
            <person name="Schwartz D.C."/>
            <person name="Wang Y."/>
            <person name="Chen S."/>
        </authorList>
    </citation>
    <scope>NUCLEOTIDE SEQUENCE [LARGE SCALE GENOMIC DNA]</scope>
    <source>
        <strain evidence="7 8">ZZ0214-1</strain>
    </source>
</reference>
<evidence type="ECO:0000256" key="2">
    <source>
        <dbReference type="ARBA" id="ARBA00023125"/>
    </source>
</evidence>
<keyword evidence="3" id="KW-0804">Transcription</keyword>
<dbReference type="PANTHER" id="PTHR31069:SF32">
    <property type="entry name" value="ARGININE METABOLISM REGULATION PROTEIN II"/>
    <property type="match status" value="1"/>
</dbReference>
<feature type="compositionally biased region" description="Polar residues" evidence="5">
    <location>
        <begin position="245"/>
        <end position="261"/>
    </location>
</feature>
<dbReference type="EMBL" id="AYKW01000069">
    <property type="protein sequence ID" value="PIL22493.1"/>
    <property type="molecule type" value="Genomic_DNA"/>
</dbReference>
<feature type="compositionally biased region" description="Polar residues" evidence="5">
    <location>
        <begin position="316"/>
        <end position="351"/>
    </location>
</feature>
<dbReference type="SUPFAM" id="SSF57701">
    <property type="entry name" value="Zn2/Cys6 DNA-binding domain"/>
    <property type="match status" value="1"/>
</dbReference>
<dbReference type="SMART" id="SM00066">
    <property type="entry name" value="GAL4"/>
    <property type="match status" value="1"/>
</dbReference>
<dbReference type="InterPro" id="IPR001138">
    <property type="entry name" value="Zn2Cys6_DnaBD"/>
</dbReference>
<name>A0A2G8RLW0_9APHY</name>
<feature type="compositionally biased region" description="Basic and acidic residues" evidence="5">
    <location>
        <begin position="71"/>
        <end position="85"/>
    </location>
</feature>
<evidence type="ECO:0000313" key="8">
    <source>
        <dbReference type="Proteomes" id="UP000230002"/>
    </source>
</evidence>
<dbReference type="PRINTS" id="PR00755">
    <property type="entry name" value="AFLATOXINBRP"/>
</dbReference>
<dbReference type="Gene3D" id="4.10.240.10">
    <property type="entry name" value="Zn(2)-C6 fungal-type DNA-binding domain"/>
    <property type="match status" value="1"/>
</dbReference>
<feature type="region of interest" description="Disordered" evidence="5">
    <location>
        <begin position="166"/>
        <end position="291"/>
    </location>
</feature>
<proteinExistence type="predicted"/>
<dbReference type="Proteomes" id="UP000230002">
    <property type="component" value="Unassembled WGS sequence"/>
</dbReference>
<feature type="compositionally biased region" description="Basic and acidic residues" evidence="5">
    <location>
        <begin position="176"/>
        <end position="213"/>
    </location>
</feature>
<dbReference type="PANTHER" id="PTHR31069">
    <property type="entry name" value="OLEATE-ACTIVATED TRANSCRIPTION FACTOR 1-RELATED"/>
    <property type="match status" value="1"/>
</dbReference>
<dbReference type="PROSITE" id="PS00463">
    <property type="entry name" value="ZN2_CY6_FUNGAL_1"/>
    <property type="match status" value="1"/>
</dbReference>
<evidence type="ECO:0000256" key="3">
    <source>
        <dbReference type="ARBA" id="ARBA00023163"/>
    </source>
</evidence>
<feature type="region of interest" description="Disordered" evidence="5">
    <location>
        <begin position="1"/>
        <end position="136"/>
    </location>
</feature>
<keyword evidence="8" id="KW-1185">Reference proteome</keyword>